<protein>
    <submittedName>
        <fullName evidence="2">Uncharacterized protein</fullName>
    </submittedName>
</protein>
<dbReference type="EMBL" id="JOJR01000164">
    <property type="protein sequence ID" value="RCN43257.1"/>
    <property type="molecule type" value="Genomic_DNA"/>
</dbReference>
<evidence type="ECO:0000256" key="1">
    <source>
        <dbReference type="SAM" id="Phobius"/>
    </source>
</evidence>
<dbReference type="Proteomes" id="UP000252519">
    <property type="component" value="Unassembled WGS sequence"/>
</dbReference>
<dbReference type="OrthoDB" id="5834699at2759"/>
<keyword evidence="1" id="KW-0812">Transmembrane</keyword>
<gene>
    <name evidence="2" type="ORF">ANCCAN_10756</name>
</gene>
<comment type="caution">
    <text evidence="2">The sequence shown here is derived from an EMBL/GenBank/DDBJ whole genome shotgun (WGS) entry which is preliminary data.</text>
</comment>
<keyword evidence="3" id="KW-1185">Reference proteome</keyword>
<proteinExistence type="predicted"/>
<dbReference type="AlphaFoldDB" id="A0A368GK67"/>
<sequence length="65" mass="7580">MNDNGISEELNGNERPVHISVIIFLLKILFFIYDVIVFIPFKIFADPSEKLSMSHRLKVRFPNCL</sequence>
<evidence type="ECO:0000313" key="2">
    <source>
        <dbReference type="EMBL" id="RCN43257.1"/>
    </source>
</evidence>
<dbReference type="STRING" id="29170.A0A368GK67"/>
<name>A0A368GK67_ANCCA</name>
<evidence type="ECO:0000313" key="3">
    <source>
        <dbReference type="Proteomes" id="UP000252519"/>
    </source>
</evidence>
<accession>A0A368GK67</accession>
<feature type="transmembrane region" description="Helical" evidence="1">
    <location>
        <begin position="20"/>
        <end position="45"/>
    </location>
</feature>
<keyword evidence="1" id="KW-0472">Membrane</keyword>
<keyword evidence="1" id="KW-1133">Transmembrane helix</keyword>
<organism evidence="2 3">
    <name type="scientific">Ancylostoma caninum</name>
    <name type="common">Dog hookworm</name>
    <dbReference type="NCBI Taxonomy" id="29170"/>
    <lineage>
        <taxon>Eukaryota</taxon>
        <taxon>Metazoa</taxon>
        <taxon>Ecdysozoa</taxon>
        <taxon>Nematoda</taxon>
        <taxon>Chromadorea</taxon>
        <taxon>Rhabditida</taxon>
        <taxon>Rhabditina</taxon>
        <taxon>Rhabditomorpha</taxon>
        <taxon>Strongyloidea</taxon>
        <taxon>Ancylostomatidae</taxon>
        <taxon>Ancylostomatinae</taxon>
        <taxon>Ancylostoma</taxon>
    </lineage>
</organism>
<reference evidence="2 3" key="1">
    <citation type="submission" date="2014-10" db="EMBL/GenBank/DDBJ databases">
        <title>Draft genome of the hookworm Ancylostoma caninum.</title>
        <authorList>
            <person name="Mitreva M."/>
        </authorList>
    </citation>
    <scope>NUCLEOTIDE SEQUENCE [LARGE SCALE GENOMIC DNA]</scope>
    <source>
        <strain evidence="2 3">Baltimore</strain>
    </source>
</reference>